<organism evidence="1 2">
    <name type="scientific">Cricetulus griseus</name>
    <name type="common">Chinese hamster</name>
    <name type="synonym">Cricetulus barabensis griseus</name>
    <dbReference type="NCBI Taxonomy" id="10029"/>
    <lineage>
        <taxon>Eukaryota</taxon>
        <taxon>Metazoa</taxon>
        <taxon>Chordata</taxon>
        <taxon>Craniata</taxon>
        <taxon>Vertebrata</taxon>
        <taxon>Euteleostomi</taxon>
        <taxon>Mammalia</taxon>
        <taxon>Eutheria</taxon>
        <taxon>Euarchontoglires</taxon>
        <taxon>Glires</taxon>
        <taxon>Rodentia</taxon>
        <taxon>Myomorpha</taxon>
        <taxon>Muroidea</taxon>
        <taxon>Cricetidae</taxon>
        <taxon>Cricetinae</taxon>
        <taxon>Cricetulus</taxon>
    </lineage>
</organism>
<keyword evidence="1" id="KW-0808">Transferase</keyword>
<dbReference type="InParanoid" id="G3HDD6"/>
<protein>
    <submittedName>
        <fullName evidence="1">Testis-specific serine/threonine-protein kinase 4</fullName>
    </submittedName>
</protein>
<name>G3HDD6_CRIGR</name>
<dbReference type="eggNOG" id="KOG0583">
    <property type="taxonomic scope" value="Eukaryota"/>
</dbReference>
<dbReference type="EMBL" id="JH000296">
    <property type="protein sequence ID" value="EGW11551.1"/>
    <property type="molecule type" value="Genomic_DNA"/>
</dbReference>
<dbReference type="GO" id="GO:0016301">
    <property type="term" value="F:kinase activity"/>
    <property type="evidence" value="ECO:0007669"/>
    <property type="project" value="UniProtKB-KW"/>
</dbReference>
<dbReference type="STRING" id="10029.G3HDD6"/>
<accession>G3HDD6</accession>
<evidence type="ECO:0000313" key="1">
    <source>
        <dbReference type="EMBL" id="EGW11551.1"/>
    </source>
</evidence>
<dbReference type="AlphaFoldDB" id="G3HDD6"/>
<dbReference type="PaxDb" id="10029-XP_007609243.1"/>
<reference evidence="2" key="1">
    <citation type="journal article" date="2011" name="Nat. Biotechnol.">
        <title>The genomic sequence of the Chinese hamster ovary (CHO)-K1 cell line.</title>
        <authorList>
            <person name="Xu X."/>
            <person name="Nagarajan H."/>
            <person name="Lewis N.E."/>
            <person name="Pan S."/>
            <person name="Cai Z."/>
            <person name="Liu X."/>
            <person name="Chen W."/>
            <person name="Xie M."/>
            <person name="Wang W."/>
            <person name="Hammond S."/>
            <person name="Andersen M.R."/>
            <person name="Neff N."/>
            <person name="Passarelli B."/>
            <person name="Koh W."/>
            <person name="Fan H.C."/>
            <person name="Wang J."/>
            <person name="Gui Y."/>
            <person name="Lee K.H."/>
            <person name="Betenbaugh M.J."/>
            <person name="Quake S.R."/>
            <person name="Famili I."/>
            <person name="Palsson B.O."/>
            <person name="Wang J."/>
        </authorList>
    </citation>
    <scope>NUCLEOTIDE SEQUENCE [LARGE SCALE GENOMIC DNA]</scope>
    <source>
        <strain evidence="2">CHO K1 cell line</strain>
    </source>
</reference>
<keyword evidence="1" id="KW-0418">Kinase</keyword>
<gene>
    <name evidence="1" type="ORF">I79_008540</name>
</gene>
<dbReference type="Proteomes" id="UP000001075">
    <property type="component" value="Unassembled WGS sequence"/>
</dbReference>
<evidence type="ECO:0000313" key="2">
    <source>
        <dbReference type="Proteomes" id="UP000001075"/>
    </source>
</evidence>
<sequence>MLRQAAKRANILDVLKDPWMLKFQSEQPTNEIRMLEAMCQPTTSTTNRHKSLEVTV</sequence>
<proteinExistence type="predicted"/>